<comment type="caution">
    <text evidence="6">The sequence shown here is derived from an EMBL/GenBank/DDBJ whole genome shotgun (WGS) entry which is preliminary data.</text>
</comment>
<dbReference type="SMART" id="SM00267">
    <property type="entry name" value="GGDEF"/>
    <property type="match status" value="1"/>
</dbReference>
<protein>
    <recommendedName>
        <fullName evidence="1">diguanylate cyclase</fullName>
        <ecNumber evidence="1">2.7.7.65</ecNumber>
    </recommendedName>
</protein>
<dbReference type="InterPro" id="IPR000160">
    <property type="entry name" value="GGDEF_dom"/>
</dbReference>
<dbReference type="EMBL" id="JAVDWV010000001">
    <property type="protein sequence ID" value="MDR7153449.1"/>
    <property type="molecule type" value="Genomic_DNA"/>
</dbReference>
<dbReference type="InterPro" id="IPR050469">
    <property type="entry name" value="Diguanylate_Cyclase"/>
</dbReference>
<dbReference type="PANTHER" id="PTHR45138:SF9">
    <property type="entry name" value="DIGUANYLATE CYCLASE DGCM-RELATED"/>
    <property type="match status" value="1"/>
</dbReference>
<gene>
    <name evidence="6" type="ORF">J2W40_000243</name>
</gene>
<dbReference type="Gene3D" id="6.10.340.10">
    <property type="match status" value="1"/>
</dbReference>
<keyword evidence="7" id="KW-1185">Reference proteome</keyword>
<evidence type="ECO:0000259" key="4">
    <source>
        <dbReference type="PROSITE" id="PS50885"/>
    </source>
</evidence>
<evidence type="ECO:0000256" key="2">
    <source>
        <dbReference type="ARBA" id="ARBA00034247"/>
    </source>
</evidence>
<dbReference type="PROSITE" id="PS50887">
    <property type="entry name" value="GGDEF"/>
    <property type="match status" value="1"/>
</dbReference>
<evidence type="ECO:0000256" key="1">
    <source>
        <dbReference type="ARBA" id="ARBA00012528"/>
    </source>
</evidence>
<dbReference type="NCBIfam" id="TIGR00254">
    <property type="entry name" value="GGDEF"/>
    <property type="match status" value="1"/>
</dbReference>
<dbReference type="InterPro" id="IPR003660">
    <property type="entry name" value="HAMP_dom"/>
</dbReference>
<dbReference type="InterPro" id="IPR029787">
    <property type="entry name" value="Nucleotide_cyclase"/>
</dbReference>
<feature type="transmembrane region" description="Helical" evidence="3">
    <location>
        <begin position="365"/>
        <end position="388"/>
    </location>
</feature>
<feature type="domain" description="GGDEF" evidence="5">
    <location>
        <begin position="498"/>
        <end position="631"/>
    </location>
</feature>
<dbReference type="Pfam" id="PF00990">
    <property type="entry name" value="GGDEF"/>
    <property type="match status" value="1"/>
</dbReference>
<evidence type="ECO:0000259" key="5">
    <source>
        <dbReference type="PROSITE" id="PS50887"/>
    </source>
</evidence>
<keyword evidence="3" id="KW-0472">Membrane</keyword>
<evidence type="ECO:0000313" key="6">
    <source>
        <dbReference type="EMBL" id="MDR7153449.1"/>
    </source>
</evidence>
<name>A0ABU1WW91_SPHXE</name>
<dbReference type="Proteomes" id="UP001267638">
    <property type="component" value="Unassembled WGS sequence"/>
</dbReference>
<dbReference type="RefSeq" id="WP_310221305.1">
    <property type="nucleotide sequence ID" value="NZ_JAVDWV010000001.1"/>
</dbReference>
<evidence type="ECO:0000256" key="3">
    <source>
        <dbReference type="SAM" id="Phobius"/>
    </source>
</evidence>
<dbReference type="CDD" id="cd01949">
    <property type="entry name" value="GGDEF"/>
    <property type="match status" value="1"/>
</dbReference>
<dbReference type="EC" id="2.7.7.65" evidence="1"/>
<reference evidence="6 7" key="1">
    <citation type="submission" date="2023-07" db="EMBL/GenBank/DDBJ databases">
        <title>Sorghum-associated microbial communities from plants grown in Nebraska, USA.</title>
        <authorList>
            <person name="Schachtman D."/>
        </authorList>
    </citation>
    <scope>NUCLEOTIDE SEQUENCE [LARGE SCALE GENOMIC DNA]</scope>
    <source>
        <strain evidence="6 7">4256</strain>
    </source>
</reference>
<proteinExistence type="predicted"/>
<dbReference type="PROSITE" id="PS50885">
    <property type="entry name" value="HAMP"/>
    <property type="match status" value="1"/>
</dbReference>
<dbReference type="PANTHER" id="PTHR45138">
    <property type="entry name" value="REGULATORY COMPONENTS OF SENSORY TRANSDUCTION SYSTEM"/>
    <property type="match status" value="1"/>
</dbReference>
<organism evidence="6 7">
    <name type="scientific">Sphingobium xenophagum</name>
    <dbReference type="NCBI Taxonomy" id="121428"/>
    <lineage>
        <taxon>Bacteria</taxon>
        <taxon>Pseudomonadati</taxon>
        <taxon>Pseudomonadota</taxon>
        <taxon>Alphaproteobacteria</taxon>
        <taxon>Sphingomonadales</taxon>
        <taxon>Sphingomonadaceae</taxon>
        <taxon>Sphingobium</taxon>
    </lineage>
</organism>
<sequence length="635" mass="70747">MKMLAAGKMSVSTRAAVTLSLVIGLLFLVSGMAAYFDIKRQALDEALIRLDGQNRQVAELQEGRFTRLSAAHEHAKQLLLAELAEGPSPDDARNLDTLFPRDRRGGRRSSDLLFDGGRTPFGYVRGVGAYIGTEPDANQRALILRATRVAHAVGEGIRPDLKSLYFFTPDNTLIMFAPDREDKLGFYRKKAPGNLDFQQETFAKISTAALNPSRRTRCTPLVHILYDTSGRTWTTGCMTPVDWNGRHIGTWGTSLLLNDLLSADELNGLRATDTVLVSAEGMLIRHPRYTLQSEAGSEQLLDLKQTRDPQLQALWQFIRSNAGKTFLGHAPRLAAHVSMRTIKTPGWYVLTIQNEDVIQAGALRAVARVAITAFLCLLLQGIAISLLIRRYVGRPLARLTERTRILTRRFQSDVDFPASARPELDEVEQLGHDFDDMAEKLTRAHLNLEQQVAQRTDELHRANLELSRLTDCDTLTGAPNRRRILYDVEEKLALRNPRRLYMLVIDIDHFKRVNDTYGHLVGDRILTEIAQDARSLLRDKDLFGRIGGEEFMALIETSGPEEAIIVAERLRSGIGKTKRIFADGAAGQMTVSIGIANAHGRSSFAQLYAAADAALYKAKHRGRDQCVIEEADTVN</sequence>
<dbReference type="Gene3D" id="3.30.70.270">
    <property type="match status" value="1"/>
</dbReference>
<evidence type="ECO:0000313" key="7">
    <source>
        <dbReference type="Proteomes" id="UP001267638"/>
    </source>
</evidence>
<dbReference type="SMART" id="SM00304">
    <property type="entry name" value="HAMP"/>
    <property type="match status" value="1"/>
</dbReference>
<dbReference type="InterPro" id="IPR043128">
    <property type="entry name" value="Rev_trsase/Diguanyl_cyclase"/>
</dbReference>
<keyword evidence="3" id="KW-1133">Transmembrane helix</keyword>
<keyword evidence="3" id="KW-0812">Transmembrane</keyword>
<feature type="domain" description="HAMP" evidence="4">
    <location>
        <begin position="390"/>
        <end position="446"/>
    </location>
</feature>
<dbReference type="CDD" id="cd06225">
    <property type="entry name" value="HAMP"/>
    <property type="match status" value="1"/>
</dbReference>
<dbReference type="SUPFAM" id="SSF55073">
    <property type="entry name" value="Nucleotide cyclase"/>
    <property type="match status" value="1"/>
</dbReference>
<comment type="catalytic activity">
    <reaction evidence="2">
        <text>2 GTP = 3',3'-c-di-GMP + 2 diphosphate</text>
        <dbReference type="Rhea" id="RHEA:24898"/>
        <dbReference type="ChEBI" id="CHEBI:33019"/>
        <dbReference type="ChEBI" id="CHEBI:37565"/>
        <dbReference type="ChEBI" id="CHEBI:58805"/>
        <dbReference type="EC" id="2.7.7.65"/>
    </reaction>
</comment>
<accession>A0ABU1WW91</accession>